<dbReference type="SUPFAM" id="SSF55785">
    <property type="entry name" value="PYP-like sensor domain (PAS domain)"/>
    <property type="match status" value="1"/>
</dbReference>
<dbReference type="SUPFAM" id="SSF46689">
    <property type="entry name" value="Homeodomain-like"/>
    <property type="match status" value="1"/>
</dbReference>
<dbReference type="SMART" id="SM00342">
    <property type="entry name" value="HTH_ARAC"/>
    <property type="match status" value="1"/>
</dbReference>
<dbReference type="GO" id="GO:0043565">
    <property type="term" value="F:sequence-specific DNA binding"/>
    <property type="evidence" value="ECO:0007669"/>
    <property type="project" value="InterPro"/>
</dbReference>
<evidence type="ECO:0000259" key="5">
    <source>
        <dbReference type="PROSITE" id="PS50112"/>
    </source>
</evidence>
<proteinExistence type="predicted"/>
<organism evidence="6 7">
    <name type="scientific">Cellulophaga baltica</name>
    <dbReference type="NCBI Taxonomy" id="76594"/>
    <lineage>
        <taxon>Bacteria</taxon>
        <taxon>Pseudomonadati</taxon>
        <taxon>Bacteroidota</taxon>
        <taxon>Flavobacteriia</taxon>
        <taxon>Flavobacteriales</taxon>
        <taxon>Flavobacteriaceae</taxon>
        <taxon>Cellulophaga</taxon>
    </lineage>
</organism>
<dbReference type="InterPro" id="IPR020449">
    <property type="entry name" value="Tscrpt_reg_AraC-type_HTH"/>
</dbReference>
<keyword evidence="7" id="KW-1185">Reference proteome</keyword>
<dbReference type="GO" id="GO:0003700">
    <property type="term" value="F:DNA-binding transcription factor activity"/>
    <property type="evidence" value="ECO:0007669"/>
    <property type="project" value="InterPro"/>
</dbReference>
<reference evidence="7" key="1">
    <citation type="submission" date="2016-10" db="EMBL/GenBank/DDBJ databases">
        <authorList>
            <person name="Varghese N."/>
            <person name="Submissions S."/>
        </authorList>
    </citation>
    <scope>NUCLEOTIDE SEQUENCE [LARGE SCALE GENOMIC DNA]</scope>
    <source>
        <strain evidence="7">DSM 24729</strain>
    </source>
</reference>
<dbReference type="PANTHER" id="PTHR47893:SF1">
    <property type="entry name" value="REGULATORY PROTEIN PCHR"/>
    <property type="match status" value="1"/>
</dbReference>
<evidence type="ECO:0000256" key="1">
    <source>
        <dbReference type="ARBA" id="ARBA00023015"/>
    </source>
</evidence>
<accession>A0A1G7EC51</accession>
<evidence type="ECO:0000313" key="7">
    <source>
        <dbReference type="Proteomes" id="UP000182114"/>
    </source>
</evidence>
<dbReference type="PROSITE" id="PS50112">
    <property type="entry name" value="PAS"/>
    <property type="match status" value="1"/>
</dbReference>
<dbReference type="AlphaFoldDB" id="A0A1G7EC51"/>
<feature type="domain" description="PAS" evidence="5">
    <location>
        <begin position="61"/>
        <end position="115"/>
    </location>
</feature>
<dbReference type="Pfam" id="PF12833">
    <property type="entry name" value="HTH_18"/>
    <property type="match status" value="1"/>
</dbReference>
<keyword evidence="3" id="KW-0804">Transcription</keyword>
<evidence type="ECO:0000256" key="2">
    <source>
        <dbReference type="ARBA" id="ARBA00023125"/>
    </source>
</evidence>
<protein>
    <submittedName>
        <fullName evidence="6">Transcriptional regulator, AraC family</fullName>
    </submittedName>
</protein>
<sequence length="306" mass="35723">MLLEMASGNFFYRLERYAKNDNLEAISISLNMLAEEIQETIHHQGFANINSPRINIVQMSFILDEHGYIEMANQQSCNLLSVLMNEIIGQQFIYFLDHQSQEKWRDLQEELIRKKSSDTSIELRFKSKSDLKIPKTAYVSSFKGIHGKTSKILITVIHNSNQQDTSDKELKKSVTQYIDQENTESKKAKIKLSFEDIRKIRKGRDIILTNLESDFPSLREFALQLGTNEFKLKYGFRELYGNSVHRFLMNERFRKAQMMIQFTDQSLKSIAHLNGFKSSSHFSRAFKKKYGYAPSELRKKSTNTEE</sequence>
<evidence type="ECO:0000256" key="3">
    <source>
        <dbReference type="ARBA" id="ARBA00023163"/>
    </source>
</evidence>
<dbReference type="Gene3D" id="1.10.10.60">
    <property type="entry name" value="Homeodomain-like"/>
    <property type="match status" value="1"/>
</dbReference>
<dbReference type="Gene3D" id="3.30.450.20">
    <property type="entry name" value="PAS domain"/>
    <property type="match status" value="1"/>
</dbReference>
<name>A0A1G7EC51_9FLAO</name>
<dbReference type="EMBL" id="FNBD01000002">
    <property type="protein sequence ID" value="SDE61251.1"/>
    <property type="molecule type" value="Genomic_DNA"/>
</dbReference>
<dbReference type="PROSITE" id="PS01124">
    <property type="entry name" value="HTH_ARAC_FAMILY_2"/>
    <property type="match status" value="1"/>
</dbReference>
<feature type="domain" description="HTH araC/xylS-type" evidence="4">
    <location>
        <begin position="201"/>
        <end position="300"/>
    </location>
</feature>
<dbReference type="PRINTS" id="PR00032">
    <property type="entry name" value="HTHARAC"/>
</dbReference>
<evidence type="ECO:0000313" key="6">
    <source>
        <dbReference type="EMBL" id="SDE61251.1"/>
    </source>
</evidence>
<dbReference type="InterPro" id="IPR009057">
    <property type="entry name" value="Homeodomain-like_sf"/>
</dbReference>
<dbReference type="PANTHER" id="PTHR47893">
    <property type="entry name" value="REGULATORY PROTEIN PCHR"/>
    <property type="match status" value="1"/>
</dbReference>
<dbReference type="InterPro" id="IPR000014">
    <property type="entry name" value="PAS"/>
</dbReference>
<gene>
    <name evidence="6" type="ORF">SAMN04487992_102233</name>
</gene>
<evidence type="ECO:0000259" key="4">
    <source>
        <dbReference type="PROSITE" id="PS01124"/>
    </source>
</evidence>
<dbReference type="InterPro" id="IPR053142">
    <property type="entry name" value="PchR_regulatory_protein"/>
</dbReference>
<dbReference type="InterPro" id="IPR018060">
    <property type="entry name" value="HTH_AraC"/>
</dbReference>
<dbReference type="Proteomes" id="UP000182114">
    <property type="component" value="Unassembled WGS sequence"/>
</dbReference>
<dbReference type="CDD" id="cd00130">
    <property type="entry name" value="PAS"/>
    <property type="match status" value="1"/>
</dbReference>
<keyword evidence="1" id="KW-0805">Transcription regulation</keyword>
<keyword evidence="2" id="KW-0238">DNA-binding</keyword>
<dbReference type="InterPro" id="IPR035965">
    <property type="entry name" value="PAS-like_dom_sf"/>
</dbReference>